<dbReference type="SUPFAM" id="SSF56281">
    <property type="entry name" value="Metallo-hydrolase/oxidoreductase"/>
    <property type="match status" value="1"/>
</dbReference>
<gene>
    <name evidence="2" type="ORF">SAMN05421807_101195</name>
</gene>
<dbReference type="InterPro" id="IPR050662">
    <property type="entry name" value="Sec-metab_biosynth-thioest"/>
</dbReference>
<feature type="domain" description="Metallo-beta-lactamase" evidence="1">
    <location>
        <begin position="21"/>
        <end position="236"/>
    </location>
</feature>
<dbReference type="InterPro" id="IPR001279">
    <property type="entry name" value="Metallo-B-lactamas"/>
</dbReference>
<evidence type="ECO:0000313" key="3">
    <source>
        <dbReference type="Proteomes" id="UP000184079"/>
    </source>
</evidence>
<dbReference type="OrthoDB" id="2971563at2"/>
<protein>
    <submittedName>
        <fullName evidence="2">Glyoxylase, beta-lactamase superfamily II</fullName>
    </submittedName>
</protein>
<sequence length="327" mass="37712">MKVIEQTISQLTLPTPFAVGDVHVYVLKGDILSIVDAGVKTRQAWEALTTQLKQIGYRPSDIEQIILTHHHPDHIGLTEQFPNAQYIAAEPSVNTWLTRDQEYLEHYRRFFEQYFVASGIPKIFYQALDKLEATMDFAGRGEVTTPLVEGDRLPGHPEWEVIETKGHAQSHLSFLRDRDHLLIGGDHLLEHISSNPIIEPPKIGKTIEDRPKPMIQYRKNLQKCVDINVNKVLPGHGKIVEKPQQLILSRLTKQEERANIVYEFLQQSVMLTPFEICKKLFPYQYKKQIDLTMSETFGQLDYLESLKQIIKRKKDGIIVYEANFISE</sequence>
<dbReference type="EMBL" id="FQXD01000001">
    <property type="protein sequence ID" value="SHG66359.1"/>
    <property type="molecule type" value="Genomic_DNA"/>
</dbReference>
<dbReference type="AlphaFoldDB" id="A0A1M5LNY5"/>
<organism evidence="2 3">
    <name type="scientific">Virgibacillus chiguensis</name>
    <dbReference type="NCBI Taxonomy" id="411959"/>
    <lineage>
        <taxon>Bacteria</taxon>
        <taxon>Bacillati</taxon>
        <taxon>Bacillota</taxon>
        <taxon>Bacilli</taxon>
        <taxon>Bacillales</taxon>
        <taxon>Bacillaceae</taxon>
        <taxon>Virgibacillus</taxon>
    </lineage>
</organism>
<name>A0A1M5LNY5_9BACI</name>
<keyword evidence="3" id="KW-1185">Reference proteome</keyword>
<dbReference type="Proteomes" id="UP000184079">
    <property type="component" value="Unassembled WGS sequence"/>
</dbReference>
<evidence type="ECO:0000313" key="2">
    <source>
        <dbReference type="EMBL" id="SHG66359.1"/>
    </source>
</evidence>
<evidence type="ECO:0000259" key="1">
    <source>
        <dbReference type="SMART" id="SM00849"/>
    </source>
</evidence>
<dbReference type="InterPro" id="IPR036866">
    <property type="entry name" value="RibonucZ/Hydroxyglut_hydro"/>
</dbReference>
<dbReference type="RefSeq" id="WP_073004288.1">
    <property type="nucleotide sequence ID" value="NZ_FQXD01000001.1"/>
</dbReference>
<accession>A0A1M5LNY5</accession>
<dbReference type="SMART" id="SM00849">
    <property type="entry name" value="Lactamase_B"/>
    <property type="match status" value="1"/>
</dbReference>
<dbReference type="PANTHER" id="PTHR23131">
    <property type="entry name" value="ENDORIBONUCLEASE LACTB2"/>
    <property type="match status" value="1"/>
</dbReference>
<dbReference type="PANTHER" id="PTHR23131:SF4">
    <property type="entry name" value="METALLO-BETA-LACTAMASE SUPERFAMILY POTEIN"/>
    <property type="match status" value="1"/>
</dbReference>
<reference evidence="3" key="1">
    <citation type="submission" date="2016-11" db="EMBL/GenBank/DDBJ databases">
        <authorList>
            <person name="Varghese N."/>
            <person name="Submissions S."/>
        </authorList>
    </citation>
    <scope>NUCLEOTIDE SEQUENCE [LARGE SCALE GENOMIC DNA]</scope>
    <source>
        <strain evidence="3">CGMCC 1.6496</strain>
    </source>
</reference>
<proteinExistence type="predicted"/>
<dbReference type="Gene3D" id="3.60.15.10">
    <property type="entry name" value="Ribonuclease Z/Hydroxyacylglutathione hydrolase-like"/>
    <property type="match status" value="1"/>
</dbReference>
<dbReference type="Pfam" id="PF00753">
    <property type="entry name" value="Lactamase_B"/>
    <property type="match status" value="1"/>
</dbReference>